<reference evidence="1" key="1">
    <citation type="submission" date="2023-07" db="EMBL/GenBank/DDBJ databases">
        <title>Black Yeasts Isolated from many extreme environments.</title>
        <authorList>
            <person name="Coleine C."/>
            <person name="Stajich J.E."/>
            <person name="Selbmann L."/>
        </authorList>
    </citation>
    <scope>NUCLEOTIDE SEQUENCE</scope>
    <source>
        <strain evidence="1">CCFEE 5714</strain>
    </source>
</reference>
<gene>
    <name evidence="1" type="ORF">LTR37_021147</name>
</gene>
<comment type="caution">
    <text evidence="1">The sequence shown here is derived from an EMBL/GenBank/DDBJ whole genome shotgun (WGS) entry which is preliminary data.</text>
</comment>
<evidence type="ECO:0000313" key="1">
    <source>
        <dbReference type="EMBL" id="KAK3680596.1"/>
    </source>
</evidence>
<name>A0ACC3MAH6_9PEZI</name>
<accession>A0ACC3MAH6</accession>
<protein>
    <submittedName>
        <fullName evidence="1">Uncharacterized protein</fullName>
    </submittedName>
</protein>
<organism evidence="1 2">
    <name type="scientific">Vermiconidia calcicola</name>
    <dbReference type="NCBI Taxonomy" id="1690605"/>
    <lineage>
        <taxon>Eukaryota</taxon>
        <taxon>Fungi</taxon>
        <taxon>Dikarya</taxon>
        <taxon>Ascomycota</taxon>
        <taxon>Pezizomycotina</taxon>
        <taxon>Dothideomycetes</taxon>
        <taxon>Dothideomycetidae</taxon>
        <taxon>Mycosphaerellales</taxon>
        <taxon>Extremaceae</taxon>
        <taxon>Vermiconidia</taxon>
    </lineage>
</organism>
<proteinExistence type="predicted"/>
<dbReference type="Proteomes" id="UP001281147">
    <property type="component" value="Unassembled WGS sequence"/>
</dbReference>
<sequence length="157" mass="17882">MKAKYPQAFRGLAPGTVGRDYLGINTEDISRFFFLNGHLRRRERDLRKQGDINFVKEKCGPADRTRLYTFAATPPLFKTHTGARIPTKRETADEEAMLRSIEMKHKIDHDINFNIKADTEGPSKANNNMEILHKLLSTSQVNRGKQAKKGKKGERGL</sequence>
<keyword evidence="2" id="KW-1185">Reference proteome</keyword>
<dbReference type="EMBL" id="JAUTXU010000441">
    <property type="protein sequence ID" value="KAK3680596.1"/>
    <property type="molecule type" value="Genomic_DNA"/>
</dbReference>
<evidence type="ECO:0000313" key="2">
    <source>
        <dbReference type="Proteomes" id="UP001281147"/>
    </source>
</evidence>